<proteinExistence type="predicted"/>
<accession>A0A1G6RMS2</accession>
<dbReference type="EMBL" id="FMZX01000004">
    <property type="protein sequence ID" value="SDD05236.1"/>
    <property type="molecule type" value="Genomic_DNA"/>
</dbReference>
<reference evidence="1 2" key="1">
    <citation type="submission" date="2016-10" db="EMBL/GenBank/DDBJ databases">
        <authorList>
            <person name="de Groot N.N."/>
        </authorList>
    </citation>
    <scope>NUCLEOTIDE SEQUENCE [LARGE SCALE GENOMIC DNA]</scope>
    <source>
        <strain evidence="1 2">CPCC 100156</strain>
    </source>
</reference>
<dbReference type="RefSeq" id="WP_090662960.1">
    <property type="nucleotide sequence ID" value="NZ_FMZX01000004.1"/>
</dbReference>
<evidence type="ECO:0008006" key="3">
    <source>
        <dbReference type="Google" id="ProtNLM"/>
    </source>
</evidence>
<dbReference type="AlphaFoldDB" id="A0A1G6RMS2"/>
<gene>
    <name evidence="1" type="ORF">SAMN04487779_100449</name>
</gene>
<evidence type="ECO:0000313" key="1">
    <source>
        <dbReference type="EMBL" id="SDD05236.1"/>
    </source>
</evidence>
<dbReference type="Proteomes" id="UP000198925">
    <property type="component" value="Unassembled WGS sequence"/>
</dbReference>
<sequence>MSARETAIAALLSRLIASLAARNPAPIVLRDETILQRIPAGGLVVVRDGETVEETPVLSPLAWQIEHRAEVEITAAGATPAARNTLLDALLVDIAAAITANRTLGGAVEWAQPGSASFEDVEFEGAAAARAAAVPVTLWFTVAGSPLA</sequence>
<organism evidence="1 2">
    <name type="scientific">Belnapia rosea</name>
    <dbReference type="NCBI Taxonomy" id="938405"/>
    <lineage>
        <taxon>Bacteria</taxon>
        <taxon>Pseudomonadati</taxon>
        <taxon>Pseudomonadota</taxon>
        <taxon>Alphaproteobacteria</taxon>
        <taxon>Acetobacterales</taxon>
        <taxon>Roseomonadaceae</taxon>
        <taxon>Belnapia</taxon>
    </lineage>
</organism>
<evidence type="ECO:0000313" key="2">
    <source>
        <dbReference type="Proteomes" id="UP000198925"/>
    </source>
</evidence>
<protein>
    <recommendedName>
        <fullName evidence="3">Acyl-CoA transferase</fullName>
    </recommendedName>
</protein>
<name>A0A1G6RMS2_9PROT</name>
<keyword evidence="2" id="KW-1185">Reference proteome</keyword>
<dbReference type="STRING" id="938405.SAMN02927895_01840"/>